<name>A0A9C7EZ49_9VIRU</name>
<dbReference type="InterPro" id="IPR000358">
    <property type="entry name" value="RNR_small_fam"/>
</dbReference>
<dbReference type="EC" id="1.17.4.1" evidence="3"/>
<dbReference type="GO" id="GO:0009263">
    <property type="term" value="P:deoxyribonucleotide biosynthetic process"/>
    <property type="evidence" value="ECO:0007669"/>
    <property type="project" value="InterPro"/>
</dbReference>
<dbReference type="PROSITE" id="PS00368">
    <property type="entry name" value="RIBORED_SMALL"/>
    <property type="match status" value="1"/>
</dbReference>
<dbReference type="SUPFAM" id="SSF47240">
    <property type="entry name" value="Ferritin-like"/>
    <property type="match status" value="1"/>
</dbReference>
<sequence>MSFDALAIPANQVSISASATASADEPKVEKGMELGLELPKSLAAKSENKLYNKFGISVKSAHESLMRVLHAEQLSRIETGEGLITADQKKFATNIFSGLIVDLFRQAESHEHLLTRDNPNRYLPRPIHHNKIFEMTAKAISSFWTSADIDFSQEAESWQTLTTSEKKLFSGILSFFAVFDGLVIENLAARLLCEAELSEARMFFAFQGAVEAIHADVYGLLIESIFRDELERAVVLRNALENPLLVEKMKWARKWIESDDISLNIVAFAIVEGIFFSGAFAAIFWLDSVKKGCKKRCLDAMTTSNVFIAKDEGLHRDFACLLVRERYVKTPDCKRVFEMVREAVDIEKRFFQEVLPEPLGAGMDNKKMGEYIEFVSDKLLEQMNFPTLYRTPNPFSFMANISLENKTNFFERAVGEYELPGVMGYESGKLEGNEEDDLDF</sequence>
<evidence type="ECO:0000256" key="6">
    <source>
        <dbReference type="SAM" id="Phobius"/>
    </source>
</evidence>
<dbReference type="InterPro" id="IPR012348">
    <property type="entry name" value="RNR-like"/>
</dbReference>
<organism evidence="7">
    <name type="scientific">Sicyonia whispovirus</name>
    <dbReference type="NCBI Taxonomy" id="2984283"/>
    <lineage>
        <taxon>Viruses</taxon>
        <taxon>Viruses incertae sedis</taxon>
        <taxon>Naldaviricetes</taxon>
        <taxon>Nimaviridae</taxon>
        <taxon>Whispovirus</taxon>
    </lineage>
</organism>
<evidence type="ECO:0000256" key="1">
    <source>
        <dbReference type="ARBA" id="ARBA00001962"/>
    </source>
</evidence>
<comment type="similarity">
    <text evidence="2">Belongs to the ribonucleoside diphosphate reductase small chain family.</text>
</comment>
<dbReference type="InterPro" id="IPR030475">
    <property type="entry name" value="RNR_small_AS"/>
</dbReference>
<keyword evidence="5" id="KW-0408">Iron</keyword>
<evidence type="ECO:0000256" key="5">
    <source>
        <dbReference type="ARBA" id="ARBA00023004"/>
    </source>
</evidence>
<dbReference type="Pfam" id="PF00268">
    <property type="entry name" value="Ribonuc_red_sm"/>
    <property type="match status" value="1"/>
</dbReference>
<reference evidence="7" key="1">
    <citation type="submission" date="2022-10" db="EMBL/GenBank/DDBJ databases">
        <title>Genome sequences of endogenous nimaviruses in decapod crustaceans.</title>
        <authorList>
            <person name="Kawato S."/>
            <person name="Nozaki R."/>
            <person name="Kondo H."/>
            <person name="Hirono I."/>
        </authorList>
    </citation>
    <scope>NUCLEOTIDE SEQUENCE</scope>
    <source>
        <strain evidence="7">Fukuoka2019</strain>
    </source>
</reference>
<protein>
    <recommendedName>
        <fullName evidence="3">ribonucleoside-diphosphate reductase</fullName>
        <ecNumber evidence="3">1.17.4.1</ecNumber>
    </recommendedName>
</protein>
<dbReference type="PANTHER" id="PTHR23409:SF18">
    <property type="entry name" value="RIBONUCLEOSIDE-DIPHOSPHATE REDUCTASE SUBUNIT M2"/>
    <property type="match status" value="1"/>
</dbReference>
<accession>A0A9C7EZ49</accession>
<keyword evidence="6" id="KW-0472">Membrane</keyword>
<keyword evidence="4" id="KW-0560">Oxidoreductase</keyword>
<keyword evidence="6" id="KW-1133">Transmembrane helix</keyword>
<comment type="cofactor">
    <cofactor evidence="1">
        <name>Fe cation</name>
        <dbReference type="ChEBI" id="CHEBI:24875"/>
    </cofactor>
</comment>
<dbReference type="GO" id="GO:0004748">
    <property type="term" value="F:ribonucleoside-diphosphate reductase activity, thioredoxin disulfide as acceptor"/>
    <property type="evidence" value="ECO:0007669"/>
    <property type="project" value="UniProtKB-EC"/>
</dbReference>
<dbReference type="PANTHER" id="PTHR23409">
    <property type="entry name" value="RIBONUCLEOSIDE-DIPHOSPHATE REDUCTASE SMALL CHAIN"/>
    <property type="match status" value="1"/>
</dbReference>
<proteinExistence type="inferred from homology"/>
<evidence type="ECO:0000256" key="2">
    <source>
        <dbReference type="ARBA" id="ARBA00009303"/>
    </source>
</evidence>
<dbReference type="Gene3D" id="1.10.620.20">
    <property type="entry name" value="Ribonucleotide Reductase, subunit A"/>
    <property type="match status" value="1"/>
</dbReference>
<dbReference type="CDD" id="cd01049">
    <property type="entry name" value="RNRR2"/>
    <property type="match status" value="1"/>
</dbReference>
<dbReference type="InterPro" id="IPR033909">
    <property type="entry name" value="RNR_small"/>
</dbReference>
<dbReference type="EMBL" id="LC738881">
    <property type="protein sequence ID" value="BDT63137.1"/>
    <property type="molecule type" value="Genomic_DNA"/>
</dbReference>
<evidence type="ECO:0000256" key="3">
    <source>
        <dbReference type="ARBA" id="ARBA00012274"/>
    </source>
</evidence>
<evidence type="ECO:0000313" key="7">
    <source>
        <dbReference type="EMBL" id="BDT63137.1"/>
    </source>
</evidence>
<keyword evidence="6" id="KW-0812">Transmembrane</keyword>
<evidence type="ECO:0000256" key="4">
    <source>
        <dbReference type="ARBA" id="ARBA00023002"/>
    </source>
</evidence>
<dbReference type="InterPro" id="IPR009078">
    <property type="entry name" value="Ferritin-like_SF"/>
</dbReference>
<feature type="transmembrane region" description="Helical" evidence="6">
    <location>
        <begin position="265"/>
        <end position="286"/>
    </location>
</feature>